<sequence>MRFATRSPKGLGRVGRVTYACERVSRNIDRQGTESGSR</sequence>
<protein>
    <submittedName>
        <fullName evidence="1">Uncharacterized protein</fullName>
    </submittedName>
</protein>
<dbReference type="AlphaFoldDB" id="A0A5B7JRJ2"/>
<evidence type="ECO:0000313" key="2">
    <source>
        <dbReference type="Proteomes" id="UP000324222"/>
    </source>
</evidence>
<proteinExistence type="predicted"/>
<gene>
    <name evidence="1" type="ORF">E2C01_094843</name>
</gene>
<dbReference type="Proteomes" id="UP000324222">
    <property type="component" value="Unassembled WGS sequence"/>
</dbReference>
<dbReference type="EMBL" id="VSRR010118318">
    <property type="protein sequence ID" value="MPC99430.1"/>
    <property type="molecule type" value="Genomic_DNA"/>
</dbReference>
<keyword evidence="2" id="KW-1185">Reference proteome</keyword>
<evidence type="ECO:0000313" key="1">
    <source>
        <dbReference type="EMBL" id="MPC99430.1"/>
    </source>
</evidence>
<accession>A0A5B7JRJ2</accession>
<name>A0A5B7JRJ2_PORTR</name>
<organism evidence="1 2">
    <name type="scientific">Portunus trituberculatus</name>
    <name type="common">Swimming crab</name>
    <name type="synonym">Neptunus trituberculatus</name>
    <dbReference type="NCBI Taxonomy" id="210409"/>
    <lineage>
        <taxon>Eukaryota</taxon>
        <taxon>Metazoa</taxon>
        <taxon>Ecdysozoa</taxon>
        <taxon>Arthropoda</taxon>
        <taxon>Crustacea</taxon>
        <taxon>Multicrustacea</taxon>
        <taxon>Malacostraca</taxon>
        <taxon>Eumalacostraca</taxon>
        <taxon>Eucarida</taxon>
        <taxon>Decapoda</taxon>
        <taxon>Pleocyemata</taxon>
        <taxon>Brachyura</taxon>
        <taxon>Eubrachyura</taxon>
        <taxon>Portunoidea</taxon>
        <taxon>Portunidae</taxon>
        <taxon>Portuninae</taxon>
        <taxon>Portunus</taxon>
    </lineage>
</organism>
<reference evidence="1 2" key="1">
    <citation type="submission" date="2019-05" db="EMBL/GenBank/DDBJ databases">
        <title>Another draft genome of Portunus trituberculatus and its Hox gene families provides insights of decapod evolution.</title>
        <authorList>
            <person name="Jeong J.-H."/>
            <person name="Song I."/>
            <person name="Kim S."/>
            <person name="Choi T."/>
            <person name="Kim D."/>
            <person name="Ryu S."/>
            <person name="Kim W."/>
        </authorList>
    </citation>
    <scope>NUCLEOTIDE SEQUENCE [LARGE SCALE GENOMIC DNA]</scope>
    <source>
        <tissue evidence="1">Muscle</tissue>
    </source>
</reference>
<comment type="caution">
    <text evidence="1">The sequence shown here is derived from an EMBL/GenBank/DDBJ whole genome shotgun (WGS) entry which is preliminary data.</text>
</comment>